<dbReference type="GO" id="GO:0015297">
    <property type="term" value="F:antiporter activity"/>
    <property type="evidence" value="ECO:0007669"/>
    <property type="project" value="UniProtKB-KW"/>
</dbReference>
<evidence type="ECO:0000259" key="12">
    <source>
        <dbReference type="PROSITE" id="PS51201"/>
    </source>
</evidence>
<evidence type="ECO:0000256" key="9">
    <source>
        <dbReference type="ARBA" id="ARBA00023065"/>
    </source>
</evidence>
<dbReference type="PROSITE" id="PS51201">
    <property type="entry name" value="RCK_N"/>
    <property type="match status" value="1"/>
</dbReference>
<dbReference type="InterPro" id="IPR036291">
    <property type="entry name" value="NAD(P)-bd_dom_sf"/>
</dbReference>
<feature type="transmembrane region" description="Helical" evidence="11">
    <location>
        <begin position="229"/>
        <end position="253"/>
    </location>
</feature>
<evidence type="ECO:0000256" key="3">
    <source>
        <dbReference type="ARBA" id="ARBA00022448"/>
    </source>
</evidence>
<dbReference type="EMBL" id="JABBNT010000002">
    <property type="protein sequence ID" value="NMM44445.1"/>
    <property type="molecule type" value="Genomic_DNA"/>
</dbReference>
<evidence type="ECO:0000256" key="6">
    <source>
        <dbReference type="ARBA" id="ARBA00022692"/>
    </source>
</evidence>
<dbReference type="GO" id="GO:0006813">
    <property type="term" value="P:potassium ion transport"/>
    <property type="evidence" value="ECO:0007669"/>
    <property type="project" value="UniProtKB-KW"/>
</dbReference>
<dbReference type="PANTHER" id="PTHR46157:SF4">
    <property type="entry name" value="K(+) EFFLUX ANTIPORTER 3, CHLOROPLASTIC"/>
    <property type="match status" value="1"/>
</dbReference>
<dbReference type="GO" id="GO:0005886">
    <property type="term" value="C:plasma membrane"/>
    <property type="evidence" value="ECO:0007669"/>
    <property type="project" value="TreeGrafter"/>
</dbReference>
<keyword evidence="5" id="KW-0633">Potassium transport</keyword>
<dbReference type="InterPro" id="IPR004771">
    <property type="entry name" value="K/H_exchanger"/>
</dbReference>
<keyword evidence="8 11" id="KW-1133">Transmembrane helix</keyword>
<evidence type="ECO:0000313" key="13">
    <source>
        <dbReference type="EMBL" id="NMM44445.1"/>
    </source>
</evidence>
<organism evidence="13 14">
    <name type="scientific">Pacificispira spongiicola</name>
    <dbReference type="NCBI Taxonomy" id="2729598"/>
    <lineage>
        <taxon>Bacteria</taxon>
        <taxon>Pseudomonadati</taxon>
        <taxon>Pseudomonadota</taxon>
        <taxon>Alphaproteobacteria</taxon>
        <taxon>Rhodospirillales</taxon>
        <taxon>Rhodospirillaceae</taxon>
        <taxon>Pacificispira</taxon>
    </lineage>
</organism>
<dbReference type="SUPFAM" id="SSF51735">
    <property type="entry name" value="NAD(P)-binding Rossmann-fold domains"/>
    <property type="match status" value="1"/>
</dbReference>
<evidence type="ECO:0000256" key="7">
    <source>
        <dbReference type="ARBA" id="ARBA00022958"/>
    </source>
</evidence>
<dbReference type="Pfam" id="PF02254">
    <property type="entry name" value="TrkA_N"/>
    <property type="match status" value="1"/>
</dbReference>
<feature type="transmembrane region" description="Helical" evidence="11">
    <location>
        <begin position="90"/>
        <end position="110"/>
    </location>
</feature>
<feature type="transmembrane region" description="Helical" evidence="11">
    <location>
        <begin position="35"/>
        <end position="53"/>
    </location>
</feature>
<evidence type="ECO:0000256" key="4">
    <source>
        <dbReference type="ARBA" id="ARBA00022449"/>
    </source>
</evidence>
<evidence type="ECO:0000313" key="14">
    <source>
        <dbReference type="Proteomes" id="UP000539372"/>
    </source>
</evidence>
<comment type="subcellular location">
    <subcellularLocation>
        <location evidence="1">Endomembrane system</location>
        <topology evidence="1">Multi-pass membrane protein</topology>
    </subcellularLocation>
</comment>
<keyword evidence="6 11" id="KW-0812">Transmembrane</keyword>
<dbReference type="NCBIfam" id="TIGR00932">
    <property type="entry name" value="2a37"/>
    <property type="match status" value="1"/>
</dbReference>
<dbReference type="InterPro" id="IPR003148">
    <property type="entry name" value="RCK_N"/>
</dbReference>
<dbReference type="Proteomes" id="UP000539372">
    <property type="component" value="Unassembled WGS sequence"/>
</dbReference>
<dbReference type="FunFam" id="3.40.50.720:FF:000036">
    <property type="entry name" value="Glutathione-regulated potassium-efflux system protein KefB"/>
    <property type="match status" value="1"/>
</dbReference>
<dbReference type="Gene3D" id="1.20.1530.20">
    <property type="match status" value="1"/>
</dbReference>
<comment type="caution">
    <text evidence="13">The sequence shown here is derived from an EMBL/GenBank/DDBJ whole genome shotgun (WGS) entry which is preliminary data.</text>
</comment>
<keyword evidence="14" id="KW-1185">Reference proteome</keyword>
<dbReference type="GO" id="GO:0012505">
    <property type="term" value="C:endomembrane system"/>
    <property type="evidence" value="ECO:0007669"/>
    <property type="project" value="UniProtKB-SubCell"/>
</dbReference>
<dbReference type="InterPro" id="IPR006153">
    <property type="entry name" value="Cation/H_exchanger_TM"/>
</dbReference>
<keyword evidence="7" id="KW-0630">Potassium</keyword>
<feature type="transmembrane region" description="Helical" evidence="11">
    <location>
        <begin position="273"/>
        <end position="291"/>
    </location>
</feature>
<keyword evidence="4" id="KW-0050">Antiport</keyword>
<comment type="similarity">
    <text evidence="2">Belongs to the monovalent cation:proton antiporter 2 (CPA2) transporter (TC 2.A.37) family.</text>
</comment>
<evidence type="ECO:0000256" key="2">
    <source>
        <dbReference type="ARBA" id="ARBA00005551"/>
    </source>
</evidence>
<dbReference type="GO" id="GO:1902600">
    <property type="term" value="P:proton transmembrane transport"/>
    <property type="evidence" value="ECO:0007669"/>
    <property type="project" value="InterPro"/>
</dbReference>
<dbReference type="InterPro" id="IPR038770">
    <property type="entry name" value="Na+/solute_symporter_sf"/>
</dbReference>
<dbReference type="RefSeq" id="WP_169624731.1">
    <property type="nucleotide sequence ID" value="NZ_JABBNT010000002.1"/>
</dbReference>
<gene>
    <name evidence="13" type="ORF">HH303_08135</name>
</gene>
<dbReference type="PANTHER" id="PTHR46157">
    <property type="entry name" value="K(+) EFFLUX ANTIPORTER 3, CHLOROPLASTIC"/>
    <property type="match status" value="1"/>
</dbReference>
<keyword evidence="3" id="KW-0813">Transport</keyword>
<name>A0A7Y0DZI1_9PROT</name>
<keyword evidence="9" id="KW-0406">Ion transport</keyword>
<proteinExistence type="inferred from homology"/>
<dbReference type="AlphaFoldDB" id="A0A7Y0DZI1"/>
<evidence type="ECO:0000256" key="11">
    <source>
        <dbReference type="SAM" id="Phobius"/>
    </source>
</evidence>
<feature type="transmembrane region" description="Helical" evidence="11">
    <location>
        <begin position="116"/>
        <end position="136"/>
    </location>
</feature>
<dbReference type="Pfam" id="PF00999">
    <property type="entry name" value="Na_H_Exchanger"/>
    <property type="match status" value="1"/>
</dbReference>
<feature type="transmembrane region" description="Helical" evidence="11">
    <location>
        <begin position="59"/>
        <end position="78"/>
    </location>
</feature>
<keyword evidence="10 11" id="KW-0472">Membrane</keyword>
<sequence>MAAGGDVTFLEDAALYLSAAVIAVPLFKRLKLGSVLGYLAAGAVIGPHVLGAVGDTENVFAFAEFGVVLLLFLIGLELKPSRLWALRGDIFGLGSIQVFLTAAAVAAFGVYALGASWQVCVLVGMGLALSSTAFGLQLMQERGELNTTYGTRAFSILLLQDLMIAPILALAPLMALGGGQEAGSDGWIAALESIGAVAVLILAGKFALNPIFRIIAQTKSHEIFMATALLLVVGSALLMQWFGLSMALGAFLAGVMLAESEYRHQIEADIEPFRGLLLGLFFIAVGMSVDLGVVITEWAWVVGGAILLLIVKGVIIYGLCRIFRSSAPESGLIATTLPQGGEFGFVVVAEGVALGLVSATDAGLLTALITVSMALTPPIRMAFERLAPHLWPTKTDHLPRPGEESERNGVIILGFGRVGQIVSQIFRMKGISVTAIDADPKRIEAAKRFGAKVYFGDATRPDVLAAAGMAEAKLVYVTIDNAAACTKSIDVITHRFPNVRIMARAHDRLHALDLLDSGADFLIRDTFESSVKLAEEGLRRLDIDVEEIDRLLEEFRRVDGERLIRQKAEGIYATAEDGGTFRLDKS</sequence>
<accession>A0A7Y0DZI1</accession>
<evidence type="ECO:0000256" key="5">
    <source>
        <dbReference type="ARBA" id="ARBA00022538"/>
    </source>
</evidence>
<reference evidence="13 14" key="1">
    <citation type="submission" date="2020-04" db="EMBL/GenBank/DDBJ databases">
        <title>Rhodospirillaceae bacterium KN72 isolated from deep sea.</title>
        <authorList>
            <person name="Zhang D.-C."/>
        </authorList>
    </citation>
    <scope>NUCLEOTIDE SEQUENCE [LARGE SCALE GENOMIC DNA]</scope>
    <source>
        <strain evidence="13 14">KN72</strain>
    </source>
</reference>
<feature type="transmembrane region" description="Helical" evidence="11">
    <location>
        <begin position="298"/>
        <end position="319"/>
    </location>
</feature>
<feature type="domain" description="RCK N-terminal" evidence="12">
    <location>
        <begin position="407"/>
        <end position="523"/>
    </location>
</feature>
<evidence type="ECO:0000256" key="8">
    <source>
        <dbReference type="ARBA" id="ARBA00022989"/>
    </source>
</evidence>
<feature type="transmembrane region" description="Helical" evidence="11">
    <location>
        <begin position="187"/>
        <end position="208"/>
    </location>
</feature>
<dbReference type="Gene3D" id="3.40.50.720">
    <property type="entry name" value="NAD(P)-binding Rossmann-like Domain"/>
    <property type="match status" value="1"/>
</dbReference>
<evidence type="ECO:0000256" key="1">
    <source>
        <dbReference type="ARBA" id="ARBA00004127"/>
    </source>
</evidence>
<dbReference type="GO" id="GO:0008324">
    <property type="term" value="F:monoatomic cation transmembrane transporter activity"/>
    <property type="evidence" value="ECO:0007669"/>
    <property type="project" value="InterPro"/>
</dbReference>
<protein>
    <submittedName>
        <fullName evidence="13">Potassium transporter TrkA</fullName>
    </submittedName>
</protein>
<evidence type="ECO:0000256" key="10">
    <source>
        <dbReference type="ARBA" id="ARBA00023136"/>
    </source>
</evidence>
<feature type="transmembrane region" description="Helical" evidence="11">
    <location>
        <begin position="156"/>
        <end position="175"/>
    </location>
</feature>